<keyword evidence="7" id="KW-0496">Mitochondrion</keyword>
<dbReference type="Pfam" id="PF00153">
    <property type="entry name" value="Mito_carr"/>
    <property type="match status" value="1"/>
</dbReference>
<proteinExistence type="inferred from homology"/>
<dbReference type="InterPro" id="IPR050567">
    <property type="entry name" value="Mitochondrial_Carrier"/>
</dbReference>
<keyword evidence="4 9" id="KW-0812">Transmembrane</keyword>
<evidence type="ECO:0000256" key="7">
    <source>
        <dbReference type="ARBA" id="ARBA00023128"/>
    </source>
</evidence>
<dbReference type="PROSITE" id="PS50920">
    <property type="entry name" value="SOLCAR"/>
    <property type="match status" value="1"/>
</dbReference>
<comment type="caution">
    <text evidence="12">The sequence shown here is derived from an EMBL/GenBank/DDBJ whole genome shotgun (WGS) entry which is preliminary data.</text>
</comment>
<evidence type="ECO:0000256" key="8">
    <source>
        <dbReference type="ARBA" id="ARBA00023136"/>
    </source>
</evidence>
<organism evidence="12 13">
    <name type="scientific">Peronospora belbahrii</name>
    <dbReference type="NCBI Taxonomy" id="622444"/>
    <lineage>
        <taxon>Eukaryota</taxon>
        <taxon>Sar</taxon>
        <taxon>Stramenopiles</taxon>
        <taxon>Oomycota</taxon>
        <taxon>Peronosporomycetes</taxon>
        <taxon>Peronosporales</taxon>
        <taxon>Peronosporaceae</taxon>
        <taxon>Peronospora</taxon>
    </lineage>
</organism>
<keyword evidence="5" id="KW-0677">Repeat</keyword>
<gene>
    <name evidence="12" type="ORF">PBS001_LOCUS883</name>
</gene>
<evidence type="ECO:0000313" key="12">
    <source>
        <dbReference type="EMBL" id="CAH0514107.1"/>
    </source>
</evidence>
<evidence type="ECO:0000256" key="3">
    <source>
        <dbReference type="ARBA" id="ARBA00022448"/>
    </source>
</evidence>
<evidence type="ECO:0000256" key="9">
    <source>
        <dbReference type="PROSITE-ProRule" id="PRU00282"/>
    </source>
</evidence>
<dbReference type="PANTHER" id="PTHR45624">
    <property type="entry name" value="MITOCHONDRIAL BASIC AMINO ACIDS TRANSPORTER-RELATED"/>
    <property type="match status" value="1"/>
</dbReference>
<dbReference type="InterPro" id="IPR018108">
    <property type="entry name" value="MCP_transmembrane"/>
</dbReference>
<evidence type="ECO:0000256" key="11">
    <source>
        <dbReference type="SAM" id="MobiDB-lite"/>
    </source>
</evidence>
<keyword evidence="6" id="KW-1133">Transmembrane helix</keyword>
<evidence type="ECO:0000256" key="2">
    <source>
        <dbReference type="ARBA" id="ARBA00006375"/>
    </source>
</evidence>
<evidence type="ECO:0000256" key="5">
    <source>
        <dbReference type="ARBA" id="ARBA00022737"/>
    </source>
</evidence>
<feature type="region of interest" description="Disordered" evidence="11">
    <location>
        <begin position="1"/>
        <end position="20"/>
    </location>
</feature>
<feature type="compositionally biased region" description="Polar residues" evidence="11">
    <location>
        <begin position="1"/>
        <end position="14"/>
    </location>
</feature>
<feature type="repeat" description="Solcar" evidence="9">
    <location>
        <begin position="89"/>
        <end position="174"/>
    </location>
</feature>
<evidence type="ECO:0000256" key="1">
    <source>
        <dbReference type="ARBA" id="ARBA00004225"/>
    </source>
</evidence>
<evidence type="ECO:0000256" key="4">
    <source>
        <dbReference type="ARBA" id="ARBA00022692"/>
    </source>
</evidence>
<keyword evidence="3 10" id="KW-0813">Transport</keyword>
<name>A0ABN8CMG5_9STRA</name>
<dbReference type="Proteomes" id="UP001158986">
    <property type="component" value="Unassembled WGS sequence"/>
</dbReference>
<keyword evidence="8 9" id="KW-0472">Membrane</keyword>
<evidence type="ECO:0000256" key="6">
    <source>
        <dbReference type="ARBA" id="ARBA00022989"/>
    </source>
</evidence>
<reference evidence="12 13" key="1">
    <citation type="submission" date="2021-11" db="EMBL/GenBank/DDBJ databases">
        <authorList>
            <person name="Islam A."/>
            <person name="Islam S."/>
            <person name="Flora M.S."/>
            <person name="Rahman M."/>
            <person name="Ziaur R.M."/>
            <person name="Epstein J.H."/>
            <person name="Hassan M."/>
            <person name="Klassen M."/>
            <person name="Woodard K."/>
            <person name="Webb A."/>
            <person name="Webby R.J."/>
            <person name="El Zowalaty M.E."/>
        </authorList>
    </citation>
    <scope>NUCLEOTIDE SEQUENCE [LARGE SCALE GENOMIC DNA]</scope>
    <source>
        <strain evidence="12">Pbs1</strain>
    </source>
</reference>
<keyword evidence="13" id="KW-1185">Reference proteome</keyword>
<protein>
    <submittedName>
        <fullName evidence="12">Uncharacterized protein</fullName>
    </submittedName>
</protein>
<evidence type="ECO:0000256" key="10">
    <source>
        <dbReference type="RuleBase" id="RU000488"/>
    </source>
</evidence>
<evidence type="ECO:0000313" key="13">
    <source>
        <dbReference type="Proteomes" id="UP001158986"/>
    </source>
</evidence>
<dbReference type="Gene3D" id="1.50.40.10">
    <property type="entry name" value="Mitochondrial carrier domain"/>
    <property type="match status" value="1"/>
</dbReference>
<comment type="similarity">
    <text evidence="2 10">Belongs to the mitochondrial carrier (TC 2.A.29) family.</text>
</comment>
<dbReference type="SUPFAM" id="SSF103506">
    <property type="entry name" value="Mitochondrial carrier"/>
    <property type="match status" value="1"/>
</dbReference>
<comment type="subcellular location">
    <subcellularLocation>
        <location evidence="1">Mitochondrion membrane</location>
        <topology evidence="1">Multi-pass membrane protein</topology>
    </subcellularLocation>
</comment>
<dbReference type="EMBL" id="CAKLCB010000051">
    <property type="protein sequence ID" value="CAH0514107.1"/>
    <property type="molecule type" value="Genomic_DNA"/>
</dbReference>
<sequence length="196" mass="21314">MPSSGIVSTPTAQMSAPGVKLEQSRNEALEKIMFAKPLLSHVSCSFNVAMWAKDVIMAWDGLVKVGKEEGLTAFFEAAKLLGKEFKNDLKPVAILPRGGFASASSWGIIFPVDVLKSRMQTASSTNPLSLRCAFRAVYSEFGIHGFYRGWSAAVLRAFPANGSLFLGVEMIHRVLRWFDASHTTSKQAGLVSCPLD</sequence>
<accession>A0ABN8CMG5</accession>
<dbReference type="InterPro" id="IPR023395">
    <property type="entry name" value="MCP_dom_sf"/>
</dbReference>